<dbReference type="EMBL" id="OBEK01000002">
    <property type="protein sequence ID" value="SNZ09873.1"/>
    <property type="molecule type" value="Genomic_DNA"/>
</dbReference>
<proteinExistence type="predicted"/>
<accession>A0A285NLS3</accession>
<evidence type="ECO:0000313" key="2">
    <source>
        <dbReference type="EMBL" id="SNZ09873.1"/>
    </source>
</evidence>
<dbReference type="Proteomes" id="UP000219356">
    <property type="component" value="Unassembled WGS sequence"/>
</dbReference>
<name>A0A285NLS3_9BACI</name>
<reference evidence="3" key="1">
    <citation type="submission" date="2017-09" db="EMBL/GenBank/DDBJ databases">
        <authorList>
            <person name="Varghese N."/>
            <person name="Submissions S."/>
        </authorList>
    </citation>
    <scope>NUCLEOTIDE SEQUENCE [LARGE SCALE GENOMIC DNA]</scope>
    <source>
        <strain evidence="3">CGMCC 1.8913</strain>
    </source>
</reference>
<dbReference type="AlphaFoldDB" id="A0A285NLS3"/>
<dbReference type="RefSeq" id="WP_097040616.1">
    <property type="nucleotide sequence ID" value="NZ_OBEK01000002.1"/>
</dbReference>
<evidence type="ECO:0000313" key="3">
    <source>
        <dbReference type="Proteomes" id="UP000219356"/>
    </source>
</evidence>
<sequence>MKKIMGLLFIIGIVFLSACGEEEGAEGKNTKEGSASARTTTEEVKAEPASLKLEEKIDQFGGESLEDIYPRNTDFEILKDGDYTYLFQWEAQVVDPSSYYVSVAKDNKWVTIQNEVNIADDSNLSNRTFSEPEFIKSGNSILLLLSTWDETNGDYNTAYKLKFNPEGTMNAKLIIDNPAVDGDEFNTLSLRFVEGSNEKVFIAERNLDNVGIIYDDEGNEKYVVNNLGMSSGWDSSYLDSEKNILYFDGGSMYDLSKDDYMWTEAGDKKRDSSKIANYASYLTPQNDGLYQLHKPLGEGWSLDYSILENEEFKLQDSVKIQDELDANNAKMVVNEESVEVYTTVEYRGKPTIQKYTYNRVDL</sequence>
<keyword evidence="3" id="KW-1185">Reference proteome</keyword>
<protein>
    <submittedName>
        <fullName evidence="2">Uncharacterized protein</fullName>
    </submittedName>
</protein>
<feature type="region of interest" description="Disordered" evidence="1">
    <location>
        <begin position="25"/>
        <end position="45"/>
    </location>
</feature>
<evidence type="ECO:0000256" key="1">
    <source>
        <dbReference type="SAM" id="MobiDB-lite"/>
    </source>
</evidence>
<organism evidence="2 3">
    <name type="scientific">Terribacillus aidingensis</name>
    <dbReference type="NCBI Taxonomy" id="586416"/>
    <lineage>
        <taxon>Bacteria</taxon>
        <taxon>Bacillati</taxon>
        <taxon>Bacillota</taxon>
        <taxon>Bacilli</taxon>
        <taxon>Bacillales</taxon>
        <taxon>Bacillaceae</taxon>
        <taxon>Terribacillus</taxon>
    </lineage>
</organism>
<dbReference type="OrthoDB" id="9769685at2"/>
<dbReference type="PROSITE" id="PS51257">
    <property type="entry name" value="PROKAR_LIPOPROTEIN"/>
    <property type="match status" value="1"/>
</dbReference>
<gene>
    <name evidence="2" type="ORF">SAMN05421503_1394</name>
</gene>